<dbReference type="PANTHER" id="PTHR33121:SF23">
    <property type="entry name" value="CYCLIC DI-GMP PHOSPHODIESTERASE PDEB"/>
    <property type="match status" value="1"/>
</dbReference>
<dbReference type="InterPro" id="IPR035919">
    <property type="entry name" value="EAL_sf"/>
</dbReference>
<evidence type="ECO:0000313" key="2">
    <source>
        <dbReference type="EMBL" id="CAJ0809793.1"/>
    </source>
</evidence>
<reference evidence="2 3" key="1">
    <citation type="submission" date="2023-07" db="EMBL/GenBank/DDBJ databases">
        <authorList>
            <person name="Peeters C."/>
        </authorList>
    </citation>
    <scope>NUCLEOTIDE SEQUENCE [LARGE SCALE GENOMIC DNA]</scope>
    <source>
        <strain evidence="2 3">LMG 19083</strain>
    </source>
</reference>
<sequence length="383" mass="41853">MGWQERSLLIEVKNYAFLTRCYGTPFANAVEAELLERVGSLCGPRFTVKTLGGGKLGVVRLPTQAHTQEEAEACNEPAVQDVFVQGVLLGLAKWAERECGASSLALLNVNWVTDAALQQAAAASVEKQFSDSPWEQAQSYADMEIAADVYKAIGEDRLDLVFQPVFNTGDLNSILYNECLTRIRVGEGDETLSPGQFIPSLERLGVMRCLDRYVMRRAIALLEEHDDACLGVNISGQSAIDDVWWASIFAKLAETPSVAQRLTIEITETARIYPGAGRQFCHRMHQLGCHIAIDDFGAGFAMENGLDLHAPDIIKIDASILKRGIRGGVYSSFGDIVGTARERAARVVVEGIESLEELEFVRGAGVLWGQGNYVAKPVTSLRV</sequence>
<gene>
    <name evidence="2" type="primary">pdeF</name>
    <name evidence="2" type="ORF">LMG19083_05024</name>
</gene>
<dbReference type="RefSeq" id="WP_316669762.1">
    <property type="nucleotide sequence ID" value="NZ_CATZBU010000036.1"/>
</dbReference>
<feature type="domain" description="EAL" evidence="1">
    <location>
        <begin position="142"/>
        <end position="383"/>
    </location>
</feature>
<dbReference type="PANTHER" id="PTHR33121">
    <property type="entry name" value="CYCLIC DI-GMP PHOSPHODIESTERASE PDEF"/>
    <property type="match status" value="1"/>
</dbReference>
<dbReference type="GO" id="GO:0071111">
    <property type="term" value="F:cyclic-guanylate-specific phosphodiesterase activity"/>
    <property type="evidence" value="ECO:0007669"/>
    <property type="project" value="UniProtKB-EC"/>
</dbReference>
<keyword evidence="2" id="KW-0378">Hydrolase</keyword>
<dbReference type="SUPFAM" id="SSF141868">
    <property type="entry name" value="EAL domain-like"/>
    <property type="match status" value="1"/>
</dbReference>
<accession>A0ABM9K1A7</accession>
<dbReference type="EMBL" id="CATZBU010000036">
    <property type="protein sequence ID" value="CAJ0809793.1"/>
    <property type="molecule type" value="Genomic_DNA"/>
</dbReference>
<proteinExistence type="predicted"/>
<dbReference type="Gene3D" id="3.20.20.450">
    <property type="entry name" value="EAL domain"/>
    <property type="match status" value="1"/>
</dbReference>
<name>A0ABM9K1A7_9RALS</name>
<comment type="caution">
    <text evidence="2">The sequence shown here is derived from an EMBL/GenBank/DDBJ whole genome shotgun (WGS) entry which is preliminary data.</text>
</comment>
<dbReference type="Pfam" id="PF00563">
    <property type="entry name" value="EAL"/>
    <property type="match status" value="1"/>
</dbReference>
<dbReference type="Proteomes" id="UP001189813">
    <property type="component" value="Unassembled WGS sequence"/>
</dbReference>
<dbReference type="EC" id="3.1.4.52" evidence="2"/>
<dbReference type="CDD" id="cd01948">
    <property type="entry name" value="EAL"/>
    <property type="match status" value="1"/>
</dbReference>
<dbReference type="InterPro" id="IPR050706">
    <property type="entry name" value="Cyclic-di-GMP_PDE-like"/>
</dbReference>
<dbReference type="PROSITE" id="PS50883">
    <property type="entry name" value="EAL"/>
    <property type="match status" value="1"/>
</dbReference>
<dbReference type="SMART" id="SM00052">
    <property type="entry name" value="EAL"/>
    <property type="match status" value="1"/>
</dbReference>
<evidence type="ECO:0000259" key="1">
    <source>
        <dbReference type="PROSITE" id="PS50883"/>
    </source>
</evidence>
<evidence type="ECO:0000313" key="3">
    <source>
        <dbReference type="Proteomes" id="UP001189813"/>
    </source>
</evidence>
<organism evidence="2 3">
    <name type="scientific">Ralstonia psammae</name>
    <dbReference type="NCBI Taxonomy" id="3058598"/>
    <lineage>
        <taxon>Bacteria</taxon>
        <taxon>Pseudomonadati</taxon>
        <taxon>Pseudomonadota</taxon>
        <taxon>Betaproteobacteria</taxon>
        <taxon>Burkholderiales</taxon>
        <taxon>Burkholderiaceae</taxon>
        <taxon>Ralstonia</taxon>
    </lineage>
</organism>
<protein>
    <submittedName>
        <fullName evidence="2">Cyclic di-GMP phosphodiesterase PdeF</fullName>
        <ecNumber evidence="2">3.1.4.52</ecNumber>
    </submittedName>
</protein>
<keyword evidence="3" id="KW-1185">Reference proteome</keyword>
<dbReference type="InterPro" id="IPR001633">
    <property type="entry name" value="EAL_dom"/>
</dbReference>